<protein>
    <submittedName>
        <fullName evidence="3">Uncharacterized protein</fullName>
    </submittedName>
</protein>
<proteinExistence type="predicted"/>
<accession>A0A1Y1KSA0</accession>
<evidence type="ECO:0000256" key="1">
    <source>
        <dbReference type="SAM" id="MobiDB-lite"/>
    </source>
</evidence>
<dbReference type="AlphaFoldDB" id="A0A1Y1KSA0"/>
<feature type="region of interest" description="Disordered" evidence="1">
    <location>
        <begin position="1"/>
        <end position="21"/>
    </location>
</feature>
<keyword evidence="2" id="KW-0812">Transmembrane</keyword>
<keyword evidence="2" id="KW-0472">Membrane</keyword>
<dbReference type="EMBL" id="GEZM01078927">
    <property type="protein sequence ID" value="JAV62575.1"/>
    <property type="molecule type" value="Transcribed_RNA"/>
</dbReference>
<reference evidence="3" key="1">
    <citation type="journal article" date="2016" name="Sci. Rep.">
        <title>Molecular characterization of firefly nuptial gifts: a multi-omics approach sheds light on postcopulatory sexual selection.</title>
        <authorList>
            <person name="Al-Wathiqui N."/>
            <person name="Fallon T.R."/>
            <person name="South A."/>
            <person name="Weng J.K."/>
            <person name="Lewis S.M."/>
        </authorList>
    </citation>
    <scope>NUCLEOTIDE SEQUENCE</scope>
</reference>
<feature type="compositionally biased region" description="Basic and acidic residues" evidence="1">
    <location>
        <begin position="1"/>
        <end position="16"/>
    </location>
</feature>
<evidence type="ECO:0000256" key="2">
    <source>
        <dbReference type="SAM" id="Phobius"/>
    </source>
</evidence>
<name>A0A1Y1KSA0_PHOPY</name>
<evidence type="ECO:0000313" key="3">
    <source>
        <dbReference type="EMBL" id="JAV62575.1"/>
    </source>
</evidence>
<keyword evidence="2" id="KW-1133">Transmembrane helix</keyword>
<feature type="transmembrane region" description="Helical" evidence="2">
    <location>
        <begin position="37"/>
        <end position="60"/>
    </location>
</feature>
<organism evidence="3">
    <name type="scientific">Photinus pyralis</name>
    <name type="common">Common eastern firefly</name>
    <name type="synonym">Lampyris pyralis</name>
    <dbReference type="NCBI Taxonomy" id="7054"/>
    <lineage>
        <taxon>Eukaryota</taxon>
        <taxon>Metazoa</taxon>
        <taxon>Ecdysozoa</taxon>
        <taxon>Arthropoda</taxon>
        <taxon>Hexapoda</taxon>
        <taxon>Insecta</taxon>
        <taxon>Pterygota</taxon>
        <taxon>Neoptera</taxon>
        <taxon>Endopterygota</taxon>
        <taxon>Coleoptera</taxon>
        <taxon>Polyphaga</taxon>
        <taxon>Elateriformia</taxon>
        <taxon>Elateroidea</taxon>
        <taxon>Lampyridae</taxon>
        <taxon>Lampyrinae</taxon>
        <taxon>Photinus</taxon>
    </lineage>
</organism>
<sequence>MHRTKDFGGKSAEKSRHGPSLQGPSCRILVSIVILRWYTLLVGPCLGVQCLLLVLLLLLLMHDQIIKPRVLKSVMGTNSQFRTQLQHSLQQVDPHRVDGLEDVTEVLSGIHLEGRLIVWKLCDAGPSALSGRAHNAEYPDNLVLVGSAWEERAAGIHLSHDAPCGPYVDAGVIRPAAEQDVGSAIPQGDDFVGKGIDGDAECSCQTKISQFQ</sequence>